<reference evidence="2" key="1">
    <citation type="submission" date="2016-10" db="EMBL/GenBank/DDBJ databases">
        <authorList>
            <person name="Varghese N."/>
            <person name="Submissions S."/>
        </authorList>
    </citation>
    <scope>NUCLEOTIDE SEQUENCE [LARGE SCALE GENOMIC DNA]</scope>
    <source>
        <strain evidence="2">NLAE-zl-G277</strain>
    </source>
</reference>
<sequence>MKCAVSDFDRTFYVDSRVSPRNLEAVRAWQAAGNWFVIATGRNEASLRQLLDEYGVKPDALILNNGAVILDREWRELFCKPIVKETAMEVLRYLHGLDGDGSGVSLRHYKVNVLSGAGTTTQKPCSGDLTIDEAGDLEEIVQIHRRRPDEVYIRELCRDLNARFSDISAYANVCNADIVAHGVDKSAAVGWLARWAGGFDEILTIGDSANDVRMIREYGGATLKSAALSVQALAMRVVEDVAEFLEMGEL</sequence>
<dbReference type="AlphaFoldDB" id="A0A1I0D5V9"/>
<dbReference type="PANTHER" id="PTHR10000">
    <property type="entry name" value="PHOSPHOSERINE PHOSPHATASE"/>
    <property type="match status" value="1"/>
</dbReference>
<dbReference type="Proteomes" id="UP000198508">
    <property type="component" value="Unassembled WGS sequence"/>
</dbReference>
<dbReference type="NCBIfam" id="TIGR01484">
    <property type="entry name" value="HAD-SF-IIB"/>
    <property type="match status" value="1"/>
</dbReference>
<dbReference type="GO" id="GO:0005829">
    <property type="term" value="C:cytosol"/>
    <property type="evidence" value="ECO:0007669"/>
    <property type="project" value="TreeGrafter"/>
</dbReference>
<protein>
    <submittedName>
        <fullName evidence="1">Uncharacterized protein</fullName>
    </submittedName>
</protein>
<evidence type="ECO:0000313" key="1">
    <source>
        <dbReference type="EMBL" id="SET27646.1"/>
    </source>
</evidence>
<keyword evidence="2" id="KW-1185">Reference proteome</keyword>
<dbReference type="Gene3D" id="3.30.1240.10">
    <property type="match status" value="1"/>
</dbReference>
<dbReference type="GO" id="GO:0000287">
    <property type="term" value="F:magnesium ion binding"/>
    <property type="evidence" value="ECO:0007669"/>
    <property type="project" value="TreeGrafter"/>
</dbReference>
<gene>
    <name evidence="1" type="ORF">SAMN05216313_10415</name>
</gene>
<evidence type="ECO:0000313" key="2">
    <source>
        <dbReference type="Proteomes" id="UP000198508"/>
    </source>
</evidence>
<dbReference type="RefSeq" id="WP_092361213.1">
    <property type="nucleotide sequence ID" value="NZ_CAKXUV010000017.1"/>
</dbReference>
<dbReference type="SUPFAM" id="SSF56784">
    <property type="entry name" value="HAD-like"/>
    <property type="match status" value="1"/>
</dbReference>
<accession>A0A1I0D5V9</accession>
<dbReference type="EMBL" id="FOIM01000004">
    <property type="protein sequence ID" value="SET27646.1"/>
    <property type="molecule type" value="Genomic_DNA"/>
</dbReference>
<proteinExistence type="predicted"/>
<dbReference type="InterPro" id="IPR023214">
    <property type="entry name" value="HAD_sf"/>
</dbReference>
<dbReference type="Pfam" id="PF08282">
    <property type="entry name" value="Hydrolase_3"/>
    <property type="match status" value="1"/>
</dbReference>
<dbReference type="GeneID" id="93276392"/>
<dbReference type="STRING" id="460384.SAMN05216313_10415"/>
<dbReference type="GO" id="GO:0016791">
    <property type="term" value="F:phosphatase activity"/>
    <property type="evidence" value="ECO:0007669"/>
    <property type="project" value="TreeGrafter"/>
</dbReference>
<dbReference type="PANTHER" id="PTHR10000:SF8">
    <property type="entry name" value="HAD SUPERFAMILY HYDROLASE-LIKE, TYPE 3"/>
    <property type="match status" value="1"/>
</dbReference>
<name>A0A1I0D5V9_9FIRM</name>
<dbReference type="Gene3D" id="3.40.50.1000">
    <property type="entry name" value="HAD superfamily/HAD-like"/>
    <property type="match status" value="1"/>
</dbReference>
<organism evidence="1 2">
    <name type="scientific">Enterocloster lavalensis</name>
    <dbReference type="NCBI Taxonomy" id="460384"/>
    <lineage>
        <taxon>Bacteria</taxon>
        <taxon>Bacillati</taxon>
        <taxon>Bacillota</taxon>
        <taxon>Clostridia</taxon>
        <taxon>Lachnospirales</taxon>
        <taxon>Lachnospiraceae</taxon>
        <taxon>Enterocloster</taxon>
    </lineage>
</organism>
<dbReference type="InterPro" id="IPR006379">
    <property type="entry name" value="HAD-SF_hydro_IIB"/>
</dbReference>
<dbReference type="InterPro" id="IPR036412">
    <property type="entry name" value="HAD-like_sf"/>
</dbReference>